<accession>A0A3S4APC6</accession>
<dbReference type="InterPro" id="IPR000504">
    <property type="entry name" value="RRM_dom"/>
</dbReference>
<organism evidence="5 6">
    <name type="scientific">Thermothielavioides terrestris</name>
    <dbReference type="NCBI Taxonomy" id="2587410"/>
    <lineage>
        <taxon>Eukaryota</taxon>
        <taxon>Fungi</taxon>
        <taxon>Dikarya</taxon>
        <taxon>Ascomycota</taxon>
        <taxon>Pezizomycotina</taxon>
        <taxon>Sordariomycetes</taxon>
        <taxon>Sordariomycetidae</taxon>
        <taxon>Sordariales</taxon>
        <taxon>Chaetomiaceae</taxon>
        <taxon>Thermothielavioides</taxon>
    </lineage>
</organism>
<dbReference type="EMBL" id="OUUZ01000001">
    <property type="protein sequence ID" value="SPQ19599.1"/>
    <property type="molecule type" value="Genomic_DNA"/>
</dbReference>
<dbReference type="PROSITE" id="PS50102">
    <property type="entry name" value="RRM"/>
    <property type="match status" value="1"/>
</dbReference>
<evidence type="ECO:0000256" key="2">
    <source>
        <dbReference type="PROSITE-ProRule" id="PRU00176"/>
    </source>
</evidence>
<dbReference type="PANTHER" id="PTHR23236:SF51">
    <property type="entry name" value="NUCLEOLAR PROTEIN 6"/>
    <property type="match status" value="1"/>
</dbReference>
<sequence>MTKSAKKRARTADDDVVDAPDGKPVVKKSKLDSTGEAKVTKRSTKVKEPKNESVAAGKPPKSKKEKKDKMAKKSKSKAAEPAPEVEEEPAPAPSDSQPANGEAAATADASSADKQTSAKKKKKKDKKKKQAQTVPTESQPQPDAPIEEEPTTTSVTNGDSTSGKPARFIVFVGNLPFSATADAVRAHFASLHPTSVRLLTQRDDPTKSRGIAFVEFGRYDHMKTCLEKFHHSEFDDGTGAPRRRINVELTAGGGGKTAKRRDKIKQKNAKLNEERARRLKKEEEAKREKAAQAAKTQEQRDRDAIHPSRRAQVPYGRQQQ</sequence>
<dbReference type="CDD" id="cd12400">
    <property type="entry name" value="RRM_Nop6"/>
    <property type="match status" value="1"/>
</dbReference>
<gene>
    <name evidence="5" type="ORF">TT172_LOCUS2018</name>
</gene>
<reference evidence="5 6" key="1">
    <citation type="submission" date="2018-04" db="EMBL/GenBank/DDBJ databases">
        <authorList>
            <person name="Huttner S."/>
            <person name="Dainat J."/>
        </authorList>
    </citation>
    <scope>NUCLEOTIDE SEQUENCE [LARGE SCALE GENOMIC DNA]</scope>
</reference>
<name>A0A3S4APC6_9PEZI</name>
<feature type="compositionally biased region" description="Basic and acidic residues" evidence="3">
    <location>
        <begin position="270"/>
        <end position="290"/>
    </location>
</feature>
<feature type="compositionally biased region" description="Basic residues" evidence="3">
    <location>
        <begin position="257"/>
        <end position="268"/>
    </location>
</feature>
<feature type="compositionally biased region" description="Basic and acidic residues" evidence="3">
    <location>
        <begin position="29"/>
        <end position="51"/>
    </location>
</feature>
<evidence type="ECO:0000259" key="4">
    <source>
        <dbReference type="PROSITE" id="PS50102"/>
    </source>
</evidence>
<dbReference type="InterPro" id="IPR012677">
    <property type="entry name" value="Nucleotide-bd_a/b_plait_sf"/>
</dbReference>
<dbReference type="AlphaFoldDB" id="A0A3S4APC6"/>
<dbReference type="GO" id="GO:0042274">
    <property type="term" value="P:ribosomal small subunit biogenesis"/>
    <property type="evidence" value="ECO:0007669"/>
    <property type="project" value="TreeGrafter"/>
</dbReference>
<feature type="compositionally biased region" description="Basic residues" evidence="3">
    <location>
        <begin position="60"/>
        <end position="76"/>
    </location>
</feature>
<feature type="domain" description="RRM" evidence="4">
    <location>
        <begin position="168"/>
        <end position="252"/>
    </location>
</feature>
<protein>
    <submittedName>
        <fullName evidence="5">921331e8-6704-4b95-bc34-b77079add2f4</fullName>
    </submittedName>
</protein>
<feature type="compositionally biased region" description="Basic and acidic residues" evidence="3">
    <location>
        <begin position="297"/>
        <end position="306"/>
    </location>
</feature>
<proteinExistence type="predicted"/>
<feature type="region of interest" description="Disordered" evidence="3">
    <location>
        <begin position="250"/>
        <end position="320"/>
    </location>
</feature>
<dbReference type="FunFam" id="3.30.70.330:FF:000376">
    <property type="entry name" value="Putative RNA binding protein"/>
    <property type="match status" value="1"/>
</dbReference>
<dbReference type="SMART" id="SM00360">
    <property type="entry name" value="RRM"/>
    <property type="match status" value="1"/>
</dbReference>
<dbReference type="Pfam" id="PF00076">
    <property type="entry name" value="RRM_1"/>
    <property type="match status" value="1"/>
</dbReference>
<dbReference type="GO" id="GO:0005730">
    <property type="term" value="C:nucleolus"/>
    <property type="evidence" value="ECO:0007669"/>
    <property type="project" value="TreeGrafter"/>
</dbReference>
<dbReference type="InterPro" id="IPR034228">
    <property type="entry name" value="Nop6_RRM"/>
</dbReference>
<feature type="compositionally biased region" description="Polar residues" evidence="3">
    <location>
        <begin position="151"/>
        <end position="163"/>
    </location>
</feature>
<dbReference type="GO" id="GO:0019843">
    <property type="term" value="F:rRNA binding"/>
    <property type="evidence" value="ECO:0007669"/>
    <property type="project" value="TreeGrafter"/>
</dbReference>
<dbReference type="SUPFAM" id="SSF54928">
    <property type="entry name" value="RNA-binding domain, RBD"/>
    <property type="match status" value="1"/>
</dbReference>
<evidence type="ECO:0000256" key="1">
    <source>
        <dbReference type="ARBA" id="ARBA00022884"/>
    </source>
</evidence>
<evidence type="ECO:0000313" key="5">
    <source>
        <dbReference type="EMBL" id="SPQ19599.1"/>
    </source>
</evidence>
<evidence type="ECO:0000313" key="6">
    <source>
        <dbReference type="Proteomes" id="UP000289323"/>
    </source>
</evidence>
<dbReference type="PANTHER" id="PTHR23236">
    <property type="entry name" value="EUKARYOTIC TRANSLATION INITIATION FACTOR 4B/4H"/>
    <property type="match status" value="1"/>
</dbReference>
<keyword evidence="1 2" id="KW-0694">RNA-binding</keyword>
<dbReference type="Proteomes" id="UP000289323">
    <property type="component" value="Unassembled WGS sequence"/>
</dbReference>
<feature type="compositionally biased region" description="Low complexity" evidence="3">
    <location>
        <begin position="103"/>
        <end position="115"/>
    </location>
</feature>
<feature type="compositionally biased region" description="Basic residues" evidence="3">
    <location>
        <begin position="117"/>
        <end position="130"/>
    </location>
</feature>
<dbReference type="InterPro" id="IPR035979">
    <property type="entry name" value="RBD_domain_sf"/>
</dbReference>
<feature type="region of interest" description="Disordered" evidence="3">
    <location>
        <begin position="1"/>
        <end position="165"/>
    </location>
</feature>
<evidence type="ECO:0000256" key="3">
    <source>
        <dbReference type="SAM" id="MobiDB-lite"/>
    </source>
</evidence>
<dbReference type="Gene3D" id="3.30.70.330">
    <property type="match status" value="1"/>
</dbReference>